<keyword evidence="2" id="KW-1133">Transmembrane helix</keyword>
<feature type="transmembrane region" description="Helical" evidence="2">
    <location>
        <begin position="209"/>
        <end position="230"/>
    </location>
</feature>
<dbReference type="AlphaFoldDB" id="A0A450SCJ9"/>
<evidence type="ECO:0000256" key="1">
    <source>
        <dbReference type="SAM" id="MobiDB-lite"/>
    </source>
</evidence>
<keyword evidence="2" id="KW-0812">Transmembrane</keyword>
<feature type="region of interest" description="Disordered" evidence="1">
    <location>
        <begin position="452"/>
        <end position="473"/>
    </location>
</feature>
<dbReference type="EMBL" id="CAADFD010000006">
    <property type="protein sequence ID" value="VFJ50079.1"/>
    <property type="molecule type" value="Genomic_DNA"/>
</dbReference>
<evidence type="ECO:0000256" key="2">
    <source>
        <dbReference type="SAM" id="Phobius"/>
    </source>
</evidence>
<dbReference type="Pfam" id="PF07693">
    <property type="entry name" value="KAP_NTPase"/>
    <property type="match status" value="1"/>
</dbReference>
<proteinExistence type="predicted"/>
<feature type="region of interest" description="Disordered" evidence="1">
    <location>
        <begin position="553"/>
        <end position="575"/>
    </location>
</feature>
<dbReference type="InterPro" id="IPR027417">
    <property type="entry name" value="P-loop_NTPase"/>
</dbReference>
<organism evidence="4">
    <name type="scientific">Candidatus Kentrum sp. FW</name>
    <dbReference type="NCBI Taxonomy" id="2126338"/>
    <lineage>
        <taxon>Bacteria</taxon>
        <taxon>Pseudomonadati</taxon>
        <taxon>Pseudomonadota</taxon>
        <taxon>Gammaproteobacteria</taxon>
        <taxon>Candidatus Kentrum</taxon>
    </lineage>
</organism>
<dbReference type="InterPro" id="IPR011646">
    <property type="entry name" value="KAP_P-loop"/>
</dbReference>
<accession>A0A450SCJ9</accession>
<protein>
    <submittedName>
        <fullName evidence="4">KAP family P-loop domain-containing protein</fullName>
    </submittedName>
</protein>
<feature type="domain" description="KAP NTPase" evidence="3">
    <location>
        <begin position="52"/>
        <end position="392"/>
    </location>
</feature>
<evidence type="ECO:0000313" key="4">
    <source>
        <dbReference type="EMBL" id="VFJ50079.1"/>
    </source>
</evidence>
<dbReference type="SUPFAM" id="SSF52540">
    <property type="entry name" value="P-loop containing nucleoside triphosphate hydrolases"/>
    <property type="match status" value="1"/>
</dbReference>
<feature type="transmembrane region" description="Helical" evidence="2">
    <location>
        <begin position="168"/>
        <end position="194"/>
    </location>
</feature>
<name>A0A450SCJ9_9GAMM</name>
<gene>
    <name evidence="4" type="ORF">BECKFW1821B_GA0114236_100634</name>
</gene>
<feature type="compositionally biased region" description="Polar residues" evidence="1">
    <location>
        <begin position="555"/>
        <end position="575"/>
    </location>
</feature>
<reference evidence="4" key="1">
    <citation type="submission" date="2019-02" db="EMBL/GenBank/DDBJ databases">
        <authorList>
            <person name="Gruber-Vodicka R. H."/>
            <person name="Seah K. B. B."/>
        </authorList>
    </citation>
    <scope>NUCLEOTIDE SEQUENCE</scope>
    <source>
        <strain evidence="4">BECK_BZ106</strain>
    </source>
</reference>
<evidence type="ECO:0000259" key="3">
    <source>
        <dbReference type="Pfam" id="PF07693"/>
    </source>
</evidence>
<sequence length="1034" mass="118794">MDKLFDDQPNKNIETDDLCRLDGAARELEDLLSRHIETRRDGKDSDYYPPRIGLFGGLGQGKTSVLESVRRRLCKDFYSDTDPNTVPSDMSLLRGAKQLVSRSCKFKKQFKKFWETLLFRHGNQIHLKSRDDGCPPHILYFNTAVYSQEELEFEFDRLISRWRFHTRAIWTGFIIVILAVGLTLPVGGVIWFIYHSFDSFNVSDNPKASAVWAVVLWAVGMAWSFGLLYLRPALDHLSRERERKVNIHPMTNFFSCAHPDILLIDNLDRASIEQQRAVLRGILKHTDDLPMAVVVAMDESALLAAPADPETGGELLRKVIQVECRIPPRVREDISAQVLAFAEEGARNNPHLKALFQSSLFPGDLVRIFGILPEFGPRRVKRFLNDLLIMRRQLGIIDTEESVPDMSALARLLGIYDLAPALRQIPEALINALERNDKAYLENLVKRVERQVEGDKKAEDEQTGEETDAGARIESAPSPLMRFLLLTRHMQPRNGVWRTLVSQGKIGLDSLSSTARETGDTPTLMTPSERFYQVAQGYAPDYREMWEETLRRGQEQNTGSVSNNKGIDTGSGQQEPKINYVPDEQWLNFELALVHAENAGQRFRLFYSWEQTIVTGRATLRKRLDDTDVEEELFYLYEKTFFRLYGETSCRSCRLCDSCRTRLKNRRSVRKCIREDREKTFEPLFDHYDELLFYLYRTWIADETVLKVMGEKRTRELIDRIWNNSAKDPQPLRTLLFHCPADRIPFEDRLAVVANPGVLAQRDLPLVQYWLATGKHLGKTNLHRVQRDADTAMLSEAWPPIARGKARNLGTEEGKEELAWHCDQLRELHLHGVAVTPESLTLQAWGRGWLKNHCRRGNGANVLHGLGRFFRGQETQEKWEKATWEAFTQGVPTKDIRELLFAILSSDGEGQTVELTQEQRETSLMIACLLGDDVLCREWVRQVEKIRDPGFIEFLLESNDPEDNPIWRKGVTETEELVALIHPANKSKERDDPGWQRAKKQMENRLPLLLTRAKRGDAHDILEKLAIESFVPPE</sequence>
<keyword evidence="2" id="KW-0472">Membrane</keyword>